<evidence type="ECO:0000256" key="11">
    <source>
        <dbReference type="ARBA" id="ARBA00022989"/>
    </source>
</evidence>
<evidence type="ECO:0000259" key="16">
    <source>
        <dbReference type="PROSITE" id="PS50885"/>
    </source>
</evidence>
<dbReference type="PANTHER" id="PTHR45528:SF1">
    <property type="entry name" value="SENSOR HISTIDINE KINASE CPXA"/>
    <property type="match status" value="1"/>
</dbReference>
<accession>A0A942T2A7</accession>
<comment type="catalytic activity">
    <reaction evidence="1">
        <text>ATP + protein L-histidine = ADP + protein N-phospho-L-histidine.</text>
        <dbReference type="EC" id="2.7.13.3"/>
    </reaction>
</comment>
<dbReference type="InterPro" id="IPR005467">
    <property type="entry name" value="His_kinase_dom"/>
</dbReference>
<dbReference type="InterPro" id="IPR003594">
    <property type="entry name" value="HATPase_dom"/>
</dbReference>
<evidence type="ECO:0000256" key="9">
    <source>
        <dbReference type="ARBA" id="ARBA00022777"/>
    </source>
</evidence>
<keyword evidence="13 14" id="KW-0472">Membrane</keyword>
<dbReference type="SMART" id="SM00388">
    <property type="entry name" value="HisKA"/>
    <property type="match status" value="1"/>
</dbReference>
<evidence type="ECO:0000256" key="8">
    <source>
        <dbReference type="ARBA" id="ARBA00022741"/>
    </source>
</evidence>
<evidence type="ECO:0000256" key="12">
    <source>
        <dbReference type="ARBA" id="ARBA00023012"/>
    </source>
</evidence>
<dbReference type="PANTHER" id="PTHR45528">
    <property type="entry name" value="SENSOR HISTIDINE KINASE CPXA"/>
    <property type="match status" value="1"/>
</dbReference>
<gene>
    <name evidence="17" type="ORF">KHB02_22380</name>
</gene>
<feature type="domain" description="Histidine kinase" evidence="15">
    <location>
        <begin position="235"/>
        <end position="449"/>
    </location>
</feature>
<keyword evidence="7 14" id="KW-0812">Transmembrane</keyword>
<evidence type="ECO:0000256" key="3">
    <source>
        <dbReference type="ARBA" id="ARBA00012438"/>
    </source>
</evidence>
<dbReference type="GO" id="GO:0005886">
    <property type="term" value="C:plasma membrane"/>
    <property type="evidence" value="ECO:0007669"/>
    <property type="project" value="UniProtKB-SubCell"/>
</dbReference>
<dbReference type="SUPFAM" id="SSF55874">
    <property type="entry name" value="ATPase domain of HSP90 chaperone/DNA topoisomerase II/histidine kinase"/>
    <property type="match status" value="1"/>
</dbReference>
<dbReference type="EMBL" id="JAGYPE010000004">
    <property type="protein sequence ID" value="MBS4184145.1"/>
    <property type="molecule type" value="Genomic_DNA"/>
</dbReference>
<dbReference type="Gene3D" id="1.10.287.130">
    <property type="match status" value="1"/>
</dbReference>
<protein>
    <recommendedName>
        <fullName evidence="3">histidine kinase</fullName>
        <ecNumber evidence="3">2.7.13.3</ecNumber>
    </recommendedName>
</protein>
<name>A0A942T2A7_9BACI</name>
<evidence type="ECO:0000256" key="5">
    <source>
        <dbReference type="ARBA" id="ARBA00022553"/>
    </source>
</evidence>
<evidence type="ECO:0000313" key="17">
    <source>
        <dbReference type="EMBL" id="MBS4184145.1"/>
    </source>
</evidence>
<comment type="subcellular location">
    <subcellularLocation>
        <location evidence="2">Cell membrane</location>
        <topology evidence="2">Multi-pass membrane protein</topology>
    </subcellularLocation>
</comment>
<dbReference type="InterPro" id="IPR036890">
    <property type="entry name" value="HATPase_C_sf"/>
</dbReference>
<keyword evidence="10" id="KW-0067">ATP-binding</keyword>
<dbReference type="InterPro" id="IPR003661">
    <property type="entry name" value="HisK_dim/P_dom"/>
</dbReference>
<dbReference type="PRINTS" id="PR00344">
    <property type="entry name" value="BCTRLSENSOR"/>
</dbReference>
<dbReference type="CDD" id="cd00082">
    <property type="entry name" value="HisKA"/>
    <property type="match status" value="1"/>
</dbReference>
<feature type="domain" description="HAMP" evidence="16">
    <location>
        <begin position="175"/>
        <end position="227"/>
    </location>
</feature>
<keyword evidence="9 17" id="KW-0418">Kinase</keyword>
<dbReference type="InterPro" id="IPR004358">
    <property type="entry name" value="Sig_transdc_His_kin-like_C"/>
</dbReference>
<proteinExistence type="predicted"/>
<evidence type="ECO:0000256" key="4">
    <source>
        <dbReference type="ARBA" id="ARBA00022475"/>
    </source>
</evidence>
<dbReference type="GO" id="GO:0005524">
    <property type="term" value="F:ATP binding"/>
    <property type="evidence" value="ECO:0007669"/>
    <property type="project" value="UniProtKB-KW"/>
</dbReference>
<evidence type="ECO:0000256" key="13">
    <source>
        <dbReference type="ARBA" id="ARBA00023136"/>
    </source>
</evidence>
<dbReference type="EC" id="2.7.13.3" evidence="3"/>
<keyword evidence="5" id="KW-0597">Phosphoprotein</keyword>
<dbReference type="InterPro" id="IPR036097">
    <property type="entry name" value="HisK_dim/P_sf"/>
</dbReference>
<dbReference type="InterPro" id="IPR003660">
    <property type="entry name" value="HAMP_dom"/>
</dbReference>
<organism evidence="17">
    <name type="scientific">Neobacillus citreus</name>
    <dbReference type="NCBI Taxonomy" id="2833578"/>
    <lineage>
        <taxon>Bacteria</taxon>
        <taxon>Bacillati</taxon>
        <taxon>Bacillota</taxon>
        <taxon>Bacilli</taxon>
        <taxon>Bacillales</taxon>
        <taxon>Bacillaceae</taxon>
        <taxon>Neobacillus</taxon>
    </lineage>
</organism>
<keyword evidence="6" id="KW-0808">Transferase</keyword>
<dbReference type="AlphaFoldDB" id="A0A942T2A7"/>
<dbReference type="PROSITE" id="PS50109">
    <property type="entry name" value="HIS_KIN"/>
    <property type="match status" value="1"/>
</dbReference>
<dbReference type="SUPFAM" id="SSF158472">
    <property type="entry name" value="HAMP domain-like"/>
    <property type="match status" value="1"/>
</dbReference>
<dbReference type="SMART" id="SM00387">
    <property type="entry name" value="HATPase_c"/>
    <property type="match status" value="1"/>
</dbReference>
<dbReference type="CDD" id="cd06225">
    <property type="entry name" value="HAMP"/>
    <property type="match status" value="1"/>
</dbReference>
<keyword evidence="11 14" id="KW-1133">Transmembrane helix</keyword>
<dbReference type="GO" id="GO:0000155">
    <property type="term" value="F:phosphorelay sensor kinase activity"/>
    <property type="evidence" value="ECO:0007669"/>
    <property type="project" value="InterPro"/>
</dbReference>
<keyword evidence="4" id="KW-1003">Cell membrane</keyword>
<evidence type="ECO:0000256" key="14">
    <source>
        <dbReference type="SAM" id="Phobius"/>
    </source>
</evidence>
<evidence type="ECO:0000256" key="1">
    <source>
        <dbReference type="ARBA" id="ARBA00000085"/>
    </source>
</evidence>
<reference evidence="17" key="1">
    <citation type="submission" date="2021-05" db="EMBL/GenBank/DDBJ databases">
        <title>Novel Bacillus species.</title>
        <authorList>
            <person name="Liu G."/>
        </authorList>
    </citation>
    <scope>NUCLEOTIDE SEQUENCE</scope>
    <source>
        <strain evidence="17">FJAT-50051</strain>
    </source>
</reference>
<dbReference type="InterPro" id="IPR050398">
    <property type="entry name" value="HssS/ArlS-like"/>
</dbReference>
<keyword evidence="12" id="KW-0902">Two-component regulatory system</keyword>
<dbReference type="Pfam" id="PF00512">
    <property type="entry name" value="HisKA"/>
    <property type="match status" value="1"/>
</dbReference>
<evidence type="ECO:0000256" key="2">
    <source>
        <dbReference type="ARBA" id="ARBA00004651"/>
    </source>
</evidence>
<keyword evidence="8" id="KW-0547">Nucleotide-binding</keyword>
<dbReference type="Gene3D" id="6.10.340.10">
    <property type="match status" value="1"/>
</dbReference>
<dbReference type="Pfam" id="PF00672">
    <property type="entry name" value="HAMP"/>
    <property type="match status" value="1"/>
</dbReference>
<evidence type="ECO:0000256" key="10">
    <source>
        <dbReference type="ARBA" id="ARBA00022840"/>
    </source>
</evidence>
<dbReference type="SMART" id="SM00304">
    <property type="entry name" value="HAMP"/>
    <property type="match status" value="1"/>
</dbReference>
<evidence type="ECO:0000256" key="7">
    <source>
        <dbReference type="ARBA" id="ARBA00022692"/>
    </source>
</evidence>
<evidence type="ECO:0000259" key="15">
    <source>
        <dbReference type="PROSITE" id="PS50109"/>
    </source>
</evidence>
<sequence length="449" mass="49952">MKIGSKLLLSYFILIISIFLITSFTFHFVSQRYLLKETEVQLKKEAKVISQLLSRSSFSSEAIREKLMNRRALAVTERLMSSEMIIWTPKREIVYSDLEGGTLDKIIGESTGTGRNFVSETAAVTSKNGKTRGYVTLVARLDQVQQVNMLMRRSQIVSLLISAVIAVILGIIFQKGLTRPLRVLTEQMKNFSLRGAGQEIRLATRDEIGDLAESFNAMSRKLKQYDEEQKVFFQNASHELKTPLMAIQGNAEGILDGVVKGEDVNKSLNVIIAESQRLKRIVEGITYLAKLENVEDSFRFQEWPLKQFIQESIDSVVALADQRGVRIVVDLKSVSAWKVDREKMKRALINLLGNALRYAESVVTVNGFEGTEQPFNRKTLIIEVSDDGPGFAPGEVEKVFQRFYSGDAGGSGIGLAITKAIVEGHGGSIVAFNGELGGAVFRNTLPEME</sequence>
<feature type="transmembrane region" description="Helical" evidence="14">
    <location>
        <begin position="156"/>
        <end position="173"/>
    </location>
</feature>
<dbReference type="Pfam" id="PF02518">
    <property type="entry name" value="HATPase_c"/>
    <property type="match status" value="1"/>
</dbReference>
<dbReference type="Gene3D" id="3.30.565.10">
    <property type="entry name" value="Histidine kinase-like ATPase, C-terminal domain"/>
    <property type="match status" value="1"/>
</dbReference>
<dbReference type="SUPFAM" id="SSF47384">
    <property type="entry name" value="Homodimeric domain of signal transducing histidine kinase"/>
    <property type="match status" value="1"/>
</dbReference>
<dbReference type="CDD" id="cd00075">
    <property type="entry name" value="HATPase"/>
    <property type="match status" value="1"/>
</dbReference>
<evidence type="ECO:0000256" key="6">
    <source>
        <dbReference type="ARBA" id="ARBA00022679"/>
    </source>
</evidence>
<feature type="transmembrane region" description="Helical" evidence="14">
    <location>
        <begin position="7"/>
        <end position="29"/>
    </location>
</feature>
<comment type="caution">
    <text evidence="17">The sequence shown here is derived from an EMBL/GenBank/DDBJ whole genome shotgun (WGS) entry which is preliminary data.</text>
</comment>
<dbReference type="PROSITE" id="PS50885">
    <property type="entry name" value="HAMP"/>
    <property type="match status" value="1"/>
</dbReference>